<accession>A0A1M6EVI6</accession>
<sequence>MRDKAVIENRAIIARRKKSMLFAFVVLIFFIVYRFSLLSYFGFVIASDAKNIIKDFESNYFYSHVLMNREYINLKNNIISKPITSKEEINNLIRHSKMLSDDHITTFSYADLAQGKFKYSLYKKMKFEKKKFNDDTFYIRLTSFGENAEDKFYKALDISDKLNYLILDLRGNHICNYDEVIKIADDLLPGNSTIATIEFANSKHQYNSNDFSYRFKKIFVFLDKESGCGSEMLALTLKENLKDNVEIIGKDTMGMDIGQVIKTYYNKINLSIASFKWDVKGQNSKDLAKYLVKYKNTELNNLEDYINVVETLK</sequence>
<dbReference type="RefSeq" id="WP_073025804.1">
    <property type="nucleotide sequence ID" value="NZ_FQZS01000010.1"/>
</dbReference>
<dbReference type="InterPro" id="IPR005151">
    <property type="entry name" value="Tail-specific_protease"/>
</dbReference>
<dbReference type="Proteomes" id="UP000184442">
    <property type="component" value="Unassembled WGS sequence"/>
</dbReference>
<feature type="domain" description="Tail specific protease" evidence="2">
    <location>
        <begin position="85"/>
        <end position="293"/>
    </location>
</feature>
<evidence type="ECO:0000259" key="2">
    <source>
        <dbReference type="SMART" id="SM00245"/>
    </source>
</evidence>
<dbReference type="SMART" id="SM00245">
    <property type="entry name" value="TSPc"/>
    <property type="match status" value="1"/>
</dbReference>
<gene>
    <name evidence="3" type="ORF">SAMN02745176_01723</name>
</gene>
<reference evidence="3 4" key="1">
    <citation type="submission" date="2016-11" db="EMBL/GenBank/DDBJ databases">
        <authorList>
            <person name="Jaros S."/>
            <person name="Januszkiewicz K."/>
            <person name="Wedrychowicz H."/>
        </authorList>
    </citation>
    <scope>NUCLEOTIDE SEQUENCE [LARGE SCALE GENOMIC DNA]</scope>
    <source>
        <strain evidence="3 4">DSM 19022</strain>
    </source>
</reference>
<keyword evidence="1" id="KW-0472">Membrane</keyword>
<keyword evidence="1" id="KW-0812">Transmembrane</keyword>
<dbReference type="GO" id="GO:0008236">
    <property type="term" value="F:serine-type peptidase activity"/>
    <property type="evidence" value="ECO:0007669"/>
    <property type="project" value="InterPro"/>
</dbReference>
<dbReference type="AlphaFoldDB" id="A0A1M6EVI6"/>
<protein>
    <submittedName>
        <fullName evidence="3">Peptidase family S41</fullName>
    </submittedName>
</protein>
<name>A0A1M6EVI6_9FIRM</name>
<evidence type="ECO:0000313" key="4">
    <source>
        <dbReference type="Proteomes" id="UP000184442"/>
    </source>
</evidence>
<dbReference type="SUPFAM" id="SSF52096">
    <property type="entry name" value="ClpP/crotonase"/>
    <property type="match status" value="1"/>
</dbReference>
<proteinExistence type="predicted"/>
<feature type="transmembrane region" description="Helical" evidence="1">
    <location>
        <begin position="21"/>
        <end position="43"/>
    </location>
</feature>
<dbReference type="EMBL" id="FQZS01000010">
    <property type="protein sequence ID" value="SHI89433.1"/>
    <property type="molecule type" value="Genomic_DNA"/>
</dbReference>
<organism evidence="3 4">
    <name type="scientific">Lutispora thermophila DSM 19022</name>
    <dbReference type="NCBI Taxonomy" id="1122184"/>
    <lineage>
        <taxon>Bacteria</taxon>
        <taxon>Bacillati</taxon>
        <taxon>Bacillota</taxon>
        <taxon>Clostridia</taxon>
        <taxon>Lutisporales</taxon>
        <taxon>Lutisporaceae</taxon>
        <taxon>Lutispora</taxon>
    </lineage>
</organism>
<dbReference type="Pfam" id="PF03572">
    <property type="entry name" value="Peptidase_S41"/>
    <property type="match status" value="1"/>
</dbReference>
<evidence type="ECO:0000256" key="1">
    <source>
        <dbReference type="SAM" id="Phobius"/>
    </source>
</evidence>
<keyword evidence="4" id="KW-1185">Reference proteome</keyword>
<dbReference type="Gene3D" id="3.90.226.10">
    <property type="entry name" value="2-enoyl-CoA Hydratase, Chain A, domain 1"/>
    <property type="match status" value="1"/>
</dbReference>
<keyword evidence="1" id="KW-1133">Transmembrane helix</keyword>
<evidence type="ECO:0000313" key="3">
    <source>
        <dbReference type="EMBL" id="SHI89433.1"/>
    </source>
</evidence>
<dbReference type="InterPro" id="IPR029045">
    <property type="entry name" value="ClpP/crotonase-like_dom_sf"/>
</dbReference>
<dbReference type="STRING" id="1122184.SAMN02745176_01723"/>
<dbReference type="GO" id="GO:0006508">
    <property type="term" value="P:proteolysis"/>
    <property type="evidence" value="ECO:0007669"/>
    <property type="project" value="InterPro"/>
</dbReference>